<comment type="caution">
    <text evidence="6">The sequence shown here is derived from an EMBL/GenBank/DDBJ whole genome shotgun (WGS) entry which is preliminary data.</text>
</comment>
<dbReference type="Gene3D" id="1.10.10.10">
    <property type="entry name" value="Winged helix-like DNA-binding domain superfamily/Winged helix DNA-binding domain"/>
    <property type="match status" value="1"/>
</dbReference>
<evidence type="ECO:0000259" key="4">
    <source>
        <dbReference type="PROSITE" id="PS51077"/>
    </source>
</evidence>
<accession>A0ABP9I817</accession>
<evidence type="ECO:0000256" key="2">
    <source>
        <dbReference type="ARBA" id="ARBA00023125"/>
    </source>
</evidence>
<gene>
    <name evidence="6" type="ORF">GCM10023205_71980</name>
</gene>
<dbReference type="PANTHER" id="PTHR30136:SF24">
    <property type="entry name" value="HTH-TYPE TRANSCRIPTIONAL REPRESSOR ALLR"/>
    <property type="match status" value="1"/>
</dbReference>
<dbReference type="InterPro" id="IPR050707">
    <property type="entry name" value="HTH_MetabolicPath_Reg"/>
</dbReference>
<keyword evidence="1" id="KW-0805">Transcription regulation</keyword>
<feature type="domain" description="HTH iclR-type" evidence="4">
    <location>
        <begin position="5"/>
        <end position="68"/>
    </location>
</feature>
<keyword evidence="7" id="KW-1185">Reference proteome</keyword>
<dbReference type="InterPro" id="IPR014757">
    <property type="entry name" value="Tscrpt_reg_IclR_C"/>
</dbReference>
<evidence type="ECO:0000313" key="7">
    <source>
        <dbReference type="Proteomes" id="UP001500466"/>
    </source>
</evidence>
<dbReference type="Proteomes" id="UP001500466">
    <property type="component" value="Unassembled WGS sequence"/>
</dbReference>
<keyword evidence="3" id="KW-0804">Transcription</keyword>
<dbReference type="InterPro" id="IPR036388">
    <property type="entry name" value="WH-like_DNA-bd_sf"/>
</dbReference>
<reference evidence="7" key="1">
    <citation type="journal article" date="2019" name="Int. J. Syst. Evol. Microbiol.">
        <title>The Global Catalogue of Microorganisms (GCM) 10K type strain sequencing project: providing services to taxonomists for standard genome sequencing and annotation.</title>
        <authorList>
            <consortium name="The Broad Institute Genomics Platform"/>
            <consortium name="The Broad Institute Genome Sequencing Center for Infectious Disease"/>
            <person name="Wu L."/>
            <person name="Ma J."/>
        </authorList>
    </citation>
    <scope>NUCLEOTIDE SEQUENCE [LARGE SCALE GENOMIC DNA]</scope>
    <source>
        <strain evidence="7">JCM 17986</strain>
    </source>
</reference>
<dbReference type="PROSITE" id="PS51077">
    <property type="entry name" value="HTH_ICLR"/>
    <property type="match status" value="1"/>
</dbReference>
<dbReference type="InterPro" id="IPR005471">
    <property type="entry name" value="Tscrpt_reg_IclR_N"/>
</dbReference>
<dbReference type="InterPro" id="IPR029016">
    <property type="entry name" value="GAF-like_dom_sf"/>
</dbReference>
<organism evidence="6 7">
    <name type="scientific">Yinghuangia aomiensis</name>
    <dbReference type="NCBI Taxonomy" id="676205"/>
    <lineage>
        <taxon>Bacteria</taxon>
        <taxon>Bacillati</taxon>
        <taxon>Actinomycetota</taxon>
        <taxon>Actinomycetes</taxon>
        <taxon>Kitasatosporales</taxon>
        <taxon>Streptomycetaceae</taxon>
        <taxon>Yinghuangia</taxon>
    </lineage>
</organism>
<name>A0ABP9I817_9ACTN</name>
<dbReference type="SUPFAM" id="SSF46785">
    <property type="entry name" value="Winged helix' DNA-binding domain"/>
    <property type="match status" value="1"/>
</dbReference>
<dbReference type="SMART" id="SM00346">
    <property type="entry name" value="HTH_ICLR"/>
    <property type="match status" value="1"/>
</dbReference>
<dbReference type="RefSeq" id="WP_345680025.1">
    <property type="nucleotide sequence ID" value="NZ_BAABHS010000039.1"/>
</dbReference>
<dbReference type="Gene3D" id="3.30.450.40">
    <property type="match status" value="1"/>
</dbReference>
<dbReference type="EMBL" id="BAABHS010000039">
    <property type="protein sequence ID" value="GAA4990279.1"/>
    <property type="molecule type" value="Genomic_DNA"/>
</dbReference>
<feature type="domain" description="IclR-ED" evidence="5">
    <location>
        <begin position="69"/>
        <end position="290"/>
    </location>
</feature>
<dbReference type="SUPFAM" id="SSF55781">
    <property type="entry name" value="GAF domain-like"/>
    <property type="match status" value="1"/>
</dbReference>
<keyword evidence="2" id="KW-0238">DNA-binding</keyword>
<dbReference type="PROSITE" id="PS51078">
    <property type="entry name" value="ICLR_ED"/>
    <property type="match status" value="1"/>
</dbReference>
<evidence type="ECO:0000256" key="1">
    <source>
        <dbReference type="ARBA" id="ARBA00023015"/>
    </source>
</evidence>
<protein>
    <submittedName>
        <fullName evidence="6">Helix-turn-helix domain-containing protein</fullName>
    </submittedName>
</protein>
<evidence type="ECO:0000256" key="3">
    <source>
        <dbReference type="ARBA" id="ARBA00023163"/>
    </source>
</evidence>
<dbReference type="PANTHER" id="PTHR30136">
    <property type="entry name" value="HELIX-TURN-HELIX TRANSCRIPTIONAL REGULATOR, ICLR FAMILY"/>
    <property type="match status" value="1"/>
</dbReference>
<evidence type="ECO:0000259" key="5">
    <source>
        <dbReference type="PROSITE" id="PS51078"/>
    </source>
</evidence>
<sequence length="300" mass="32262">MERPSPPTRRVAELLDALTDAGDRPLSLAELVRRTGIARATCLGIVNELTASGYLVRNAADRTYCLGPALIAAGRAAERTFPALAGLRPHLAELAREFDAVCTVMATVDEQYIAVLAAVDPVRRFDPAVRDGQRWDYAPPAGIVHAAWDTDDAVERWLARPGLPGIGFDPAQLRAAVAVCRARGYFIERLTRVYTLLDGLSGEEMSPRARGVVESVAATMGERDFLVEGLRDGETYDIGVVSVPVYGPDGRPRLEISLRLMRTGMTPAAIAACADRLRGVAAQATAATGGRDPWSATRPR</sequence>
<dbReference type="Pfam" id="PF09339">
    <property type="entry name" value="HTH_IclR"/>
    <property type="match status" value="1"/>
</dbReference>
<evidence type="ECO:0000313" key="6">
    <source>
        <dbReference type="EMBL" id="GAA4990279.1"/>
    </source>
</evidence>
<proteinExistence type="predicted"/>
<dbReference type="InterPro" id="IPR036390">
    <property type="entry name" value="WH_DNA-bd_sf"/>
</dbReference>